<gene>
    <name evidence="1" type="ORF">KVV02_005062</name>
</gene>
<organism evidence="1 2">
    <name type="scientific">Mortierella alpina</name>
    <name type="common">Oleaginous fungus</name>
    <name type="synonym">Mortierella renispora</name>
    <dbReference type="NCBI Taxonomy" id="64518"/>
    <lineage>
        <taxon>Eukaryota</taxon>
        <taxon>Fungi</taxon>
        <taxon>Fungi incertae sedis</taxon>
        <taxon>Mucoromycota</taxon>
        <taxon>Mortierellomycotina</taxon>
        <taxon>Mortierellomycetes</taxon>
        <taxon>Mortierellales</taxon>
        <taxon>Mortierellaceae</taxon>
        <taxon>Mortierella</taxon>
    </lineage>
</organism>
<dbReference type="AlphaFoldDB" id="A0A9P7ZYK9"/>
<dbReference type="EMBL" id="JAIFTL010000985">
    <property type="protein sequence ID" value="KAG9319032.1"/>
    <property type="molecule type" value="Genomic_DNA"/>
</dbReference>
<protein>
    <submittedName>
        <fullName evidence="1">Uncharacterized protein</fullName>
    </submittedName>
</protein>
<dbReference type="Proteomes" id="UP000717515">
    <property type="component" value="Unassembled WGS sequence"/>
</dbReference>
<proteinExistence type="predicted"/>
<comment type="caution">
    <text evidence="1">The sequence shown here is derived from an EMBL/GenBank/DDBJ whole genome shotgun (WGS) entry which is preliminary data.</text>
</comment>
<name>A0A9P7ZYK9_MORAP</name>
<evidence type="ECO:0000313" key="2">
    <source>
        <dbReference type="Proteomes" id="UP000717515"/>
    </source>
</evidence>
<accession>A0A9P7ZYK9</accession>
<reference evidence="1" key="1">
    <citation type="submission" date="2021-07" db="EMBL/GenBank/DDBJ databases">
        <title>Draft genome of Mortierella alpina, strain LL118, isolated from an aspen leaf litter sample.</title>
        <authorList>
            <person name="Yang S."/>
            <person name="Vinatzer B.A."/>
        </authorList>
    </citation>
    <scope>NUCLEOTIDE SEQUENCE</scope>
    <source>
        <strain evidence="1">LL118</strain>
    </source>
</reference>
<evidence type="ECO:0000313" key="1">
    <source>
        <dbReference type="EMBL" id="KAG9319032.1"/>
    </source>
</evidence>
<sequence>QFRTRRQYEITAQDCSAAIEYASPIRFSQILQAAAEKLVKRREPPKGLSMEQRRAEVRQALYQEEIARQSLPRHTTEIAVMRIRELHKLDDAFSVQSMHGIQGKDIALNIGIY</sequence>
<feature type="non-terminal residue" evidence="1">
    <location>
        <position position="1"/>
    </location>
</feature>